<keyword evidence="2 4" id="KW-0831">Ubiquinone biosynthesis</keyword>
<dbReference type="GO" id="GO:0008813">
    <property type="term" value="F:chorismate lyase activity"/>
    <property type="evidence" value="ECO:0007669"/>
    <property type="project" value="UniProtKB-UniRule"/>
</dbReference>
<gene>
    <name evidence="4" type="primary">ubiC</name>
    <name evidence="5" type="ORF">F9817_14860</name>
</gene>
<dbReference type="PANTHER" id="PTHR38683:SF1">
    <property type="entry name" value="CHORISMATE PYRUVATE-LYASE"/>
    <property type="match status" value="1"/>
</dbReference>
<evidence type="ECO:0000313" key="6">
    <source>
        <dbReference type="Proteomes" id="UP000462621"/>
    </source>
</evidence>
<dbReference type="Proteomes" id="UP000462621">
    <property type="component" value="Unassembled WGS sequence"/>
</dbReference>
<dbReference type="RefSeq" id="WP_161156927.1">
    <property type="nucleotide sequence ID" value="NZ_WEKT01000030.1"/>
</dbReference>
<reference evidence="5 6" key="1">
    <citation type="submission" date="2019-10" db="EMBL/GenBank/DDBJ databases">
        <title>Vibrio sp. nov. isolated from a shrimp pond.</title>
        <authorList>
            <person name="Gomez-Gil B."/>
            <person name="Enciso-Ibarra J."/>
            <person name="Enciso-Ibarra K."/>
            <person name="Bolan-Mejia C."/>
        </authorList>
    </citation>
    <scope>NUCLEOTIDE SEQUENCE [LARGE SCALE GENOMIC DNA]</scope>
    <source>
        <strain evidence="5 6">CAIM 722</strain>
    </source>
</reference>
<dbReference type="Pfam" id="PF04345">
    <property type="entry name" value="Chor_lyase"/>
    <property type="match status" value="1"/>
</dbReference>
<dbReference type="InterPro" id="IPR028978">
    <property type="entry name" value="Chorismate_lyase_/UTRA_dom_sf"/>
</dbReference>
<feature type="binding site" evidence="4">
    <location>
        <position position="166"/>
    </location>
    <ligand>
        <name>substrate</name>
    </ligand>
</feature>
<evidence type="ECO:0000256" key="1">
    <source>
        <dbReference type="ARBA" id="ARBA00022490"/>
    </source>
</evidence>
<sequence>MNKFTSLYLYSLHYVSWSSPSMFTFPDEQSKKWLLEKGSLSRLLAKQCNQLNVNLINNQQVAHKNLLDNDVAPLNTSEDCWVREVVLLGDDEPWVIGRTLIPESTIRDSQHDLSNQGTTPLGLTVFSADNVKRDGLEVGWADVDGKPLLARRSRLWMDHKPMLVAELFLPHSPIYTQEPV</sequence>
<feature type="binding site" evidence="4">
    <location>
        <position position="121"/>
    </location>
    <ligand>
        <name>substrate</name>
    </ligand>
</feature>
<dbReference type="SUPFAM" id="SSF64288">
    <property type="entry name" value="Chorismate lyase-like"/>
    <property type="match status" value="1"/>
</dbReference>
<organism evidence="5 6">
    <name type="scientific">Vibrio eleionomae</name>
    <dbReference type="NCBI Taxonomy" id="2653505"/>
    <lineage>
        <taxon>Bacteria</taxon>
        <taxon>Pseudomonadati</taxon>
        <taxon>Pseudomonadota</taxon>
        <taxon>Gammaproteobacteria</taxon>
        <taxon>Vibrionales</taxon>
        <taxon>Vibrionaceae</taxon>
        <taxon>Vibrio</taxon>
    </lineage>
</organism>
<dbReference type="AlphaFoldDB" id="A0A7X4RV21"/>
<evidence type="ECO:0000256" key="2">
    <source>
        <dbReference type="ARBA" id="ARBA00022688"/>
    </source>
</evidence>
<comment type="caution">
    <text evidence="5">The sequence shown here is derived from an EMBL/GenBank/DDBJ whole genome shotgun (WGS) entry which is preliminary data.</text>
</comment>
<evidence type="ECO:0000256" key="4">
    <source>
        <dbReference type="HAMAP-Rule" id="MF_01632"/>
    </source>
</evidence>
<dbReference type="PANTHER" id="PTHR38683">
    <property type="entry name" value="CHORISMATE PYRUVATE-LYASE"/>
    <property type="match status" value="1"/>
</dbReference>
<dbReference type="EMBL" id="WEKT01000030">
    <property type="protein sequence ID" value="MZI94476.1"/>
    <property type="molecule type" value="Genomic_DNA"/>
</dbReference>
<keyword evidence="3 4" id="KW-0456">Lyase</keyword>
<comment type="caution">
    <text evidence="4">Lacks conserved residue(s) required for the propagation of feature annotation.</text>
</comment>
<dbReference type="EC" id="4.1.3.40" evidence="4"/>
<dbReference type="UniPathway" id="UPA00232"/>
<keyword evidence="4" id="KW-0670">Pyruvate</keyword>
<dbReference type="GO" id="GO:0005829">
    <property type="term" value="C:cytosol"/>
    <property type="evidence" value="ECO:0007669"/>
    <property type="project" value="TreeGrafter"/>
</dbReference>
<dbReference type="InterPro" id="IPR007440">
    <property type="entry name" value="Chorismate--pyruvate_lyase"/>
</dbReference>
<comment type="catalytic activity">
    <reaction evidence="4">
        <text>chorismate = 4-hydroxybenzoate + pyruvate</text>
        <dbReference type="Rhea" id="RHEA:16505"/>
        <dbReference type="ChEBI" id="CHEBI:15361"/>
        <dbReference type="ChEBI" id="CHEBI:17879"/>
        <dbReference type="ChEBI" id="CHEBI:29748"/>
        <dbReference type="EC" id="4.1.3.40"/>
    </reaction>
</comment>
<accession>A0A7X4RV21</accession>
<comment type="pathway">
    <text evidence="4">Cofactor biosynthesis; ubiquinone biosynthesis.</text>
</comment>
<dbReference type="Gene3D" id="3.40.1410.10">
    <property type="entry name" value="Chorismate lyase-like"/>
    <property type="match status" value="1"/>
</dbReference>
<dbReference type="HAMAP" id="MF_01632">
    <property type="entry name" value="UbiC"/>
    <property type="match status" value="1"/>
</dbReference>
<protein>
    <recommendedName>
        <fullName evidence="4">Probable chorismate pyruvate-lyase</fullName>
        <shortName evidence="4">CL</shortName>
        <shortName evidence="4">CPL</shortName>
        <ecNumber evidence="4">4.1.3.40</ecNumber>
    </recommendedName>
</protein>
<keyword evidence="6" id="KW-1185">Reference proteome</keyword>
<dbReference type="GO" id="GO:0006744">
    <property type="term" value="P:ubiquinone biosynthetic process"/>
    <property type="evidence" value="ECO:0007669"/>
    <property type="project" value="UniProtKB-UniRule"/>
</dbReference>
<evidence type="ECO:0000313" key="5">
    <source>
        <dbReference type="EMBL" id="MZI94476.1"/>
    </source>
</evidence>
<comment type="subcellular location">
    <subcellularLocation>
        <location evidence="4">Cytoplasm</location>
    </subcellularLocation>
</comment>
<evidence type="ECO:0000256" key="3">
    <source>
        <dbReference type="ARBA" id="ARBA00023239"/>
    </source>
</evidence>
<dbReference type="GO" id="GO:0042866">
    <property type="term" value="P:pyruvate biosynthetic process"/>
    <property type="evidence" value="ECO:0007669"/>
    <property type="project" value="UniProtKB-UniRule"/>
</dbReference>
<comment type="similarity">
    <text evidence="4">Belongs to the UbiC family.</text>
</comment>
<comment type="function">
    <text evidence="4">Removes the pyruvyl group from chorismate, with concomitant aromatization of the ring, to provide 4-hydroxybenzoate (4HB) for the ubiquinone pathway.</text>
</comment>
<proteinExistence type="inferred from homology"/>
<feature type="binding site" evidence="4">
    <location>
        <position position="83"/>
    </location>
    <ligand>
        <name>substrate</name>
    </ligand>
</feature>
<name>A0A7X4RV21_9VIBR</name>
<keyword evidence="1 4" id="KW-0963">Cytoplasm</keyword>